<name>I0HZ79_CALAS</name>
<organism evidence="3 4">
    <name type="scientific">Caldilinea aerophila (strain DSM 14535 / JCM 11387 / NBRC 104270 / STL-6-O1)</name>
    <dbReference type="NCBI Taxonomy" id="926550"/>
    <lineage>
        <taxon>Bacteria</taxon>
        <taxon>Bacillati</taxon>
        <taxon>Chloroflexota</taxon>
        <taxon>Caldilineae</taxon>
        <taxon>Caldilineales</taxon>
        <taxon>Caldilineaceae</taxon>
        <taxon>Caldilinea</taxon>
    </lineage>
</organism>
<proteinExistence type="predicted"/>
<dbReference type="InterPro" id="IPR050985">
    <property type="entry name" value="Alpha-glycosidase_related"/>
</dbReference>
<dbReference type="PRINTS" id="PR00743">
    <property type="entry name" value="GLHYDRLASE36"/>
</dbReference>
<gene>
    <name evidence="3" type="ordered locus">CLDAP_02770</name>
</gene>
<dbReference type="CDD" id="cd14791">
    <property type="entry name" value="GH36"/>
    <property type="match status" value="1"/>
</dbReference>
<dbReference type="PANTHER" id="PTHR43053:SF3">
    <property type="entry name" value="ALPHA-GALACTOSIDASE C-RELATED"/>
    <property type="match status" value="1"/>
</dbReference>
<dbReference type="InterPro" id="IPR013785">
    <property type="entry name" value="Aldolase_TIM"/>
</dbReference>
<dbReference type="GO" id="GO:0004557">
    <property type="term" value="F:alpha-galactosidase activity"/>
    <property type="evidence" value="ECO:0007669"/>
    <property type="project" value="InterPro"/>
</dbReference>
<dbReference type="Gene3D" id="3.20.20.70">
    <property type="entry name" value="Aldolase class I"/>
    <property type="match status" value="1"/>
</dbReference>
<dbReference type="AlphaFoldDB" id="I0HZ79"/>
<protein>
    <submittedName>
        <fullName evidence="3">Putative alpha-galactosidase</fullName>
    </submittedName>
</protein>
<dbReference type="HOGENOM" id="CLU_018331_0_0_0"/>
<keyword evidence="2" id="KW-0326">Glycosidase</keyword>
<sequence length="723" mass="81316">MQQVLATCGAAFVIAEADGATWSIGNEQICKTITWQDGTWRDGEGFYRAVLEHRPTGRRWEAAQFDDNATGDEFVLNWNEAVFSARHATALRAVRAQASDSSVTLAFELRLRDELDVTLYQRVHVGVAVLEQWLEITPLRAGMLSRVAALTLNLAELDAPMMHWVRGLQNHGAGMPEKGPYPAYRLRSEPLGAVRLHSGLRSTWYEIPWLVLQGAAGGEGLFIGLRYSGRWSAAARSVKRGAALELVSEGYATPLAPGVQWTSPISFLGLFCGDLEDAAHVQHLYMRRCLVPPTPEDFPWVQYNTWFAHLVDIDETILLQEAEQAARLGVEVFVIDAGWWEPSRRTSDNFTTGLGVWRPSAEKFPGGISAFADSVRSLGMKFGIWVEPERVDLRQEGTWRLDWLARHDDAIISPPWPPDTVSGWLCFGHPDVQAWAIDWISRLVSEVKADWLKWDSNWWGVCTCTHHGHSATDGEFHQVQGVHWVMSELRRRFPHLIIENCAGGGVRSDFAMLAHTHITWLHDASTPSRRVRFHLAGATYPFPPELCNTWVVDAEDEPLTDPATPQHAINAILRSRMFGALGLSARLIHWTQEALQATQEAIAQYKRLRPLLKRSRFYHLLPQVDLQCPDLDLGGRWEAYAVIAEDRSQGALWIFRDAKSESTYRLPLRGLDATLIYTLRDIDTARAVRRPGATLMEQGLVVDLGERTSALLLIEAEPRDLLR</sequence>
<keyword evidence="4" id="KW-1185">Reference proteome</keyword>
<dbReference type="InterPro" id="IPR038417">
    <property type="entry name" value="Alpga-gal_N_sf"/>
</dbReference>
<dbReference type="eggNOG" id="COG3345">
    <property type="taxonomic scope" value="Bacteria"/>
</dbReference>
<dbReference type="STRING" id="926550.CLDAP_02770"/>
<dbReference type="RefSeq" id="WP_014431558.1">
    <property type="nucleotide sequence ID" value="NC_017079.1"/>
</dbReference>
<dbReference type="GO" id="GO:0016052">
    <property type="term" value="P:carbohydrate catabolic process"/>
    <property type="evidence" value="ECO:0007669"/>
    <property type="project" value="InterPro"/>
</dbReference>
<evidence type="ECO:0000256" key="1">
    <source>
        <dbReference type="ARBA" id="ARBA00022801"/>
    </source>
</evidence>
<dbReference type="KEGG" id="cap:CLDAP_02770"/>
<evidence type="ECO:0000313" key="3">
    <source>
        <dbReference type="EMBL" id="BAL98316.1"/>
    </source>
</evidence>
<accession>I0HZ79</accession>
<dbReference type="InterPro" id="IPR017853">
    <property type="entry name" value="GH"/>
</dbReference>
<dbReference type="OrthoDB" id="9758822at2"/>
<dbReference type="Gene3D" id="2.70.98.60">
    <property type="entry name" value="alpha-galactosidase from lactobacil brevis"/>
    <property type="match status" value="1"/>
</dbReference>
<keyword evidence="1" id="KW-0378">Hydrolase</keyword>
<dbReference type="SUPFAM" id="SSF51445">
    <property type="entry name" value="(Trans)glycosidases"/>
    <property type="match status" value="1"/>
</dbReference>
<evidence type="ECO:0000256" key="2">
    <source>
        <dbReference type="ARBA" id="ARBA00023295"/>
    </source>
</evidence>
<dbReference type="InterPro" id="IPR002252">
    <property type="entry name" value="Glyco_hydro_36"/>
</dbReference>
<dbReference type="Pfam" id="PF02065">
    <property type="entry name" value="Melibiase"/>
    <property type="match status" value="1"/>
</dbReference>
<dbReference type="EMBL" id="AP012337">
    <property type="protein sequence ID" value="BAL98316.1"/>
    <property type="molecule type" value="Genomic_DNA"/>
</dbReference>
<dbReference type="PANTHER" id="PTHR43053">
    <property type="entry name" value="GLYCOSIDASE FAMILY 31"/>
    <property type="match status" value="1"/>
</dbReference>
<reference evidence="3 4" key="1">
    <citation type="submission" date="2012-02" db="EMBL/GenBank/DDBJ databases">
        <title>Complete genome sequence of Caldilinea aerophila DSM 14535 (= NBRC 102666).</title>
        <authorList>
            <person name="Oguchi A."/>
            <person name="Hosoyama A."/>
            <person name="Sekine M."/>
            <person name="Fukai R."/>
            <person name="Kato Y."/>
            <person name="Nakamura S."/>
            <person name="Hanada S."/>
            <person name="Yamazaki S."/>
            <person name="Fujita N."/>
        </authorList>
    </citation>
    <scope>NUCLEOTIDE SEQUENCE [LARGE SCALE GENOMIC DNA]</scope>
    <source>
        <strain evidence="4">DSM 14535 / JCM 11387 / NBRC 104270 / STL-6-O1</strain>
    </source>
</reference>
<evidence type="ECO:0000313" key="4">
    <source>
        <dbReference type="Proteomes" id="UP000007880"/>
    </source>
</evidence>
<dbReference type="Proteomes" id="UP000007880">
    <property type="component" value="Chromosome"/>
</dbReference>